<sequence length="472" mass="50200">MKTTRTFLSVGGLLALATVAPALGLQTTACSKDEPPPASQNPIKIGVSAALDGPYGGTGQGIRAGIRAAAAVINARGGVLGRPIQLLEEDDKSSNPDRDGSRLLKDIINKFRAEKVSAILGPGATVQVGTAMEITYPNGGVKGAKIPSDKTPTLLISAWATSPTLTDQWPAFPDRFLYRTPPSDFYQRQALWKRMEEPTVLGDGGVGPISCEHPFLVYAQDPLGETYNQYGTEVKGLTDAYKSAVKTGQQTEGYAATIDKFKKAPTTPGCVALVTYADVSAQVVRAFRQANITTKFFATDATFDSSFLDIVGDTRTLDMVGVEPDTIPEDYPPFEEFKAIFRAHTPTADGGVLLDPPSYASNAFDAMVLVAFAIQRSGKPDDPYEIRNSLVAVSRGEPAGSGVQVTPRGIDAGFSALASGSEINYQGASGPVDFDENGDVKAGYVKWIFKNGNFQVLSGNGSRYKPTDFSDQ</sequence>
<reference evidence="5" key="1">
    <citation type="submission" date="2021-12" db="EMBL/GenBank/DDBJ databases">
        <title>Discovery of the Pendulisporaceae a myxobacterial family with distinct sporulation behavior and unique specialized metabolism.</title>
        <authorList>
            <person name="Garcia R."/>
            <person name="Popoff A."/>
            <person name="Bader C.D."/>
            <person name="Loehr J."/>
            <person name="Walesch S."/>
            <person name="Walt C."/>
            <person name="Boldt J."/>
            <person name="Bunk B."/>
            <person name="Haeckl F.J.F.P.J."/>
            <person name="Gunesch A.P."/>
            <person name="Birkelbach J."/>
            <person name="Nuebel U."/>
            <person name="Pietschmann T."/>
            <person name="Bach T."/>
            <person name="Mueller R."/>
        </authorList>
    </citation>
    <scope>NUCLEOTIDE SEQUENCE</scope>
    <source>
        <strain evidence="5">MSr11367</strain>
    </source>
</reference>
<comment type="similarity">
    <text evidence="1">Belongs to the leucine-binding protein family.</text>
</comment>
<dbReference type="Proteomes" id="UP001374803">
    <property type="component" value="Chromosome"/>
</dbReference>
<gene>
    <name evidence="5" type="ORF">LVJ94_20645</name>
</gene>
<accession>A0ABZ2LLA1</accession>
<dbReference type="RefSeq" id="WP_394839298.1">
    <property type="nucleotide sequence ID" value="NZ_CP089929.1"/>
</dbReference>
<keyword evidence="2 3" id="KW-0732">Signal</keyword>
<feature type="domain" description="Leucine-binding protein" evidence="4">
    <location>
        <begin position="42"/>
        <end position="391"/>
    </location>
</feature>
<feature type="signal peptide" evidence="3">
    <location>
        <begin position="1"/>
        <end position="22"/>
    </location>
</feature>
<evidence type="ECO:0000313" key="6">
    <source>
        <dbReference type="Proteomes" id="UP001374803"/>
    </source>
</evidence>
<proteinExistence type="inferred from homology"/>
<dbReference type="InterPro" id="IPR051010">
    <property type="entry name" value="BCAA_transport"/>
</dbReference>
<evidence type="ECO:0000259" key="4">
    <source>
        <dbReference type="Pfam" id="PF13458"/>
    </source>
</evidence>
<evidence type="ECO:0000313" key="5">
    <source>
        <dbReference type="EMBL" id="WXB09627.1"/>
    </source>
</evidence>
<dbReference type="InterPro" id="IPR028082">
    <property type="entry name" value="Peripla_BP_I"/>
</dbReference>
<keyword evidence="6" id="KW-1185">Reference proteome</keyword>
<evidence type="ECO:0000256" key="2">
    <source>
        <dbReference type="ARBA" id="ARBA00022729"/>
    </source>
</evidence>
<dbReference type="Gene3D" id="3.40.50.2300">
    <property type="match status" value="3"/>
</dbReference>
<evidence type="ECO:0000256" key="3">
    <source>
        <dbReference type="SAM" id="SignalP"/>
    </source>
</evidence>
<dbReference type="PANTHER" id="PTHR30483:SF6">
    <property type="entry name" value="PERIPLASMIC BINDING PROTEIN OF ABC TRANSPORTER FOR NATURAL AMINO ACIDS"/>
    <property type="match status" value="1"/>
</dbReference>
<dbReference type="PANTHER" id="PTHR30483">
    <property type="entry name" value="LEUCINE-SPECIFIC-BINDING PROTEIN"/>
    <property type="match status" value="1"/>
</dbReference>
<protein>
    <submittedName>
        <fullName evidence="5">ABC transporter substrate-binding protein</fullName>
    </submittedName>
</protein>
<dbReference type="InterPro" id="IPR028081">
    <property type="entry name" value="Leu-bd"/>
</dbReference>
<feature type="chain" id="PRO_5046449575" evidence="3">
    <location>
        <begin position="23"/>
        <end position="472"/>
    </location>
</feature>
<dbReference type="Pfam" id="PF13458">
    <property type="entry name" value="Peripla_BP_6"/>
    <property type="match status" value="1"/>
</dbReference>
<evidence type="ECO:0000256" key="1">
    <source>
        <dbReference type="ARBA" id="ARBA00010062"/>
    </source>
</evidence>
<organism evidence="5 6">
    <name type="scientific">Pendulispora rubella</name>
    <dbReference type="NCBI Taxonomy" id="2741070"/>
    <lineage>
        <taxon>Bacteria</taxon>
        <taxon>Pseudomonadati</taxon>
        <taxon>Myxococcota</taxon>
        <taxon>Myxococcia</taxon>
        <taxon>Myxococcales</taxon>
        <taxon>Sorangiineae</taxon>
        <taxon>Pendulisporaceae</taxon>
        <taxon>Pendulispora</taxon>
    </lineage>
</organism>
<name>A0ABZ2LLA1_9BACT</name>
<dbReference type="SUPFAM" id="SSF53822">
    <property type="entry name" value="Periplasmic binding protein-like I"/>
    <property type="match status" value="1"/>
</dbReference>
<dbReference type="EMBL" id="CP089983">
    <property type="protein sequence ID" value="WXB09627.1"/>
    <property type="molecule type" value="Genomic_DNA"/>
</dbReference>